<dbReference type="GO" id="GO:0006529">
    <property type="term" value="P:asparagine biosynthetic process"/>
    <property type="evidence" value="ECO:0007669"/>
    <property type="project" value="InterPro"/>
</dbReference>
<dbReference type="Gene3D" id="3.60.20.10">
    <property type="entry name" value="Glutamine Phosphoribosylpyrophosphate, subunit 1, domain 1"/>
    <property type="match status" value="1"/>
</dbReference>
<feature type="domain" description="Glutamine amidotransferase type-2" evidence="1">
    <location>
        <begin position="2"/>
        <end position="209"/>
    </location>
</feature>
<dbReference type="InterPro" id="IPR051786">
    <property type="entry name" value="ASN_synthetase/amidase"/>
</dbReference>
<sequence length="347" mass="40607">MCGINGIVYKNKKPNKLEIHIMNQAIKHRGPDDEGIMSFENSILGHVRLSILDLSPKGKQPMTCDKRFWITYNGEIYNFKTIREELKRYGHKFFSETDTEVILKAFSEWGEECFKKFNGMWSLAILDTQKKEIIISRDRYGVKPCYYFSNFEKFIFSSEIKGVLASSTNIQLDPNKLLIGNREIEKFFTTKYYNLNILPPGHILKIDLENFEISKHRWWRSIDNLPRVDLNYEKSKKIINELLYDSTKIRLISDTKISTSLSGGVDSGIIFSILNKYSDDKNLNLDPFIFKDNNIAYENAMELCSYYKRKPKIIKDIEYQPDQLAGLFTVLESTSTYFSQIQIYKNQ</sequence>
<dbReference type="InterPro" id="IPR033738">
    <property type="entry name" value="AsnB_N"/>
</dbReference>
<dbReference type="Pfam" id="PF13537">
    <property type="entry name" value="GATase_7"/>
    <property type="match status" value="1"/>
</dbReference>
<protein>
    <recommendedName>
        <fullName evidence="1">Glutamine amidotransferase type-2 domain-containing protein</fullName>
    </recommendedName>
</protein>
<name>A0A382CD05_9ZZZZ</name>
<dbReference type="Gene3D" id="3.40.50.620">
    <property type="entry name" value="HUPs"/>
    <property type="match status" value="1"/>
</dbReference>
<gene>
    <name evidence="2" type="ORF">METZ01_LOCUS176566</name>
</gene>
<dbReference type="InterPro" id="IPR017932">
    <property type="entry name" value="GATase_2_dom"/>
</dbReference>
<dbReference type="InterPro" id="IPR014729">
    <property type="entry name" value="Rossmann-like_a/b/a_fold"/>
</dbReference>
<dbReference type="EMBL" id="UINC01033828">
    <property type="protein sequence ID" value="SVB23712.1"/>
    <property type="molecule type" value="Genomic_DNA"/>
</dbReference>
<dbReference type="AlphaFoldDB" id="A0A382CD05"/>
<dbReference type="SUPFAM" id="SSF56235">
    <property type="entry name" value="N-terminal nucleophile aminohydrolases (Ntn hydrolases)"/>
    <property type="match status" value="1"/>
</dbReference>
<feature type="non-terminal residue" evidence="2">
    <location>
        <position position="347"/>
    </location>
</feature>
<dbReference type="Pfam" id="PF00733">
    <property type="entry name" value="Asn_synthase"/>
    <property type="match status" value="1"/>
</dbReference>
<accession>A0A382CD05</accession>
<organism evidence="2">
    <name type="scientific">marine metagenome</name>
    <dbReference type="NCBI Taxonomy" id="408172"/>
    <lineage>
        <taxon>unclassified sequences</taxon>
        <taxon>metagenomes</taxon>
        <taxon>ecological metagenomes</taxon>
    </lineage>
</organism>
<evidence type="ECO:0000313" key="2">
    <source>
        <dbReference type="EMBL" id="SVB23712.1"/>
    </source>
</evidence>
<reference evidence="2" key="1">
    <citation type="submission" date="2018-05" db="EMBL/GenBank/DDBJ databases">
        <authorList>
            <person name="Lanie J.A."/>
            <person name="Ng W.-L."/>
            <person name="Kazmierczak K.M."/>
            <person name="Andrzejewski T.M."/>
            <person name="Davidsen T.M."/>
            <person name="Wayne K.J."/>
            <person name="Tettelin H."/>
            <person name="Glass J.I."/>
            <person name="Rusch D."/>
            <person name="Podicherti R."/>
            <person name="Tsui H.-C.T."/>
            <person name="Winkler M.E."/>
        </authorList>
    </citation>
    <scope>NUCLEOTIDE SEQUENCE</scope>
</reference>
<dbReference type="GO" id="GO:0004066">
    <property type="term" value="F:asparagine synthase (glutamine-hydrolyzing) activity"/>
    <property type="evidence" value="ECO:0007669"/>
    <property type="project" value="InterPro"/>
</dbReference>
<dbReference type="InterPro" id="IPR029055">
    <property type="entry name" value="Ntn_hydrolases_N"/>
</dbReference>
<dbReference type="PROSITE" id="PS51278">
    <property type="entry name" value="GATASE_TYPE_2"/>
    <property type="match status" value="1"/>
</dbReference>
<dbReference type="InterPro" id="IPR001962">
    <property type="entry name" value="Asn_synthase"/>
</dbReference>
<dbReference type="SUPFAM" id="SSF52402">
    <property type="entry name" value="Adenine nucleotide alpha hydrolases-like"/>
    <property type="match status" value="1"/>
</dbReference>
<dbReference type="GO" id="GO:0005829">
    <property type="term" value="C:cytosol"/>
    <property type="evidence" value="ECO:0007669"/>
    <property type="project" value="TreeGrafter"/>
</dbReference>
<proteinExistence type="predicted"/>
<dbReference type="PANTHER" id="PTHR43284:SF1">
    <property type="entry name" value="ASPARAGINE SYNTHETASE"/>
    <property type="match status" value="1"/>
</dbReference>
<evidence type="ECO:0000259" key="1">
    <source>
        <dbReference type="PROSITE" id="PS51278"/>
    </source>
</evidence>
<dbReference type="CDD" id="cd00712">
    <property type="entry name" value="AsnB"/>
    <property type="match status" value="1"/>
</dbReference>
<dbReference type="PANTHER" id="PTHR43284">
    <property type="entry name" value="ASPARAGINE SYNTHETASE (GLUTAMINE-HYDROLYZING)"/>
    <property type="match status" value="1"/>
</dbReference>